<dbReference type="Gene3D" id="1.20.1420.30">
    <property type="entry name" value="NCX, central ion-binding region"/>
    <property type="match status" value="1"/>
</dbReference>
<keyword evidence="4" id="KW-0106">Calcium</keyword>
<feature type="chain" id="PRO_5025331148" evidence="9">
    <location>
        <begin position="18"/>
        <end position="161"/>
    </location>
</feature>
<dbReference type="AlphaFoldDB" id="A0A6B2FZ67"/>
<keyword evidence="7 8" id="KW-0472">Membrane</keyword>
<feature type="transmembrane region" description="Helical" evidence="8">
    <location>
        <begin position="56"/>
        <end position="76"/>
    </location>
</feature>
<evidence type="ECO:0000256" key="3">
    <source>
        <dbReference type="ARBA" id="ARBA00022449"/>
    </source>
</evidence>
<evidence type="ECO:0000256" key="8">
    <source>
        <dbReference type="SAM" id="Phobius"/>
    </source>
</evidence>
<evidence type="ECO:0000256" key="1">
    <source>
        <dbReference type="ARBA" id="ARBA00004141"/>
    </source>
</evidence>
<evidence type="ECO:0000259" key="10">
    <source>
        <dbReference type="Pfam" id="PF01699"/>
    </source>
</evidence>
<comment type="similarity">
    <text evidence="2">Belongs to the Ca(2+):cation antiporter (CaCA) (TC 2.A.19) family. SLC24A subfamily.</text>
</comment>
<organism evidence="11">
    <name type="scientific">Myxobolus squamalis</name>
    <name type="common">Myxosporean</name>
    <dbReference type="NCBI Taxonomy" id="59785"/>
    <lineage>
        <taxon>Eukaryota</taxon>
        <taxon>Metazoa</taxon>
        <taxon>Cnidaria</taxon>
        <taxon>Myxozoa</taxon>
        <taxon>Myxosporea</taxon>
        <taxon>Bivalvulida</taxon>
        <taxon>Platysporina</taxon>
        <taxon>Myxobolidae</taxon>
        <taxon>Myxobolus</taxon>
    </lineage>
</organism>
<dbReference type="InterPro" id="IPR004481">
    <property type="entry name" value="K/Na/Ca-exchanger"/>
</dbReference>
<keyword evidence="6 8" id="KW-1133">Transmembrane helix</keyword>
<dbReference type="GO" id="GO:0006874">
    <property type="term" value="P:intracellular calcium ion homeostasis"/>
    <property type="evidence" value="ECO:0007669"/>
    <property type="project" value="TreeGrafter"/>
</dbReference>
<evidence type="ECO:0000256" key="2">
    <source>
        <dbReference type="ARBA" id="ARBA00005364"/>
    </source>
</evidence>
<evidence type="ECO:0000256" key="7">
    <source>
        <dbReference type="ARBA" id="ARBA00023136"/>
    </source>
</evidence>
<evidence type="ECO:0000256" key="4">
    <source>
        <dbReference type="ARBA" id="ARBA00022568"/>
    </source>
</evidence>
<evidence type="ECO:0000256" key="9">
    <source>
        <dbReference type="SAM" id="SignalP"/>
    </source>
</evidence>
<keyword evidence="4" id="KW-0406">Ion transport</keyword>
<keyword evidence="4" id="KW-0813">Transport</keyword>
<accession>A0A6B2FZ67</accession>
<evidence type="ECO:0000256" key="5">
    <source>
        <dbReference type="ARBA" id="ARBA00022692"/>
    </source>
</evidence>
<dbReference type="PANTHER" id="PTHR10846:SF73">
    <property type="entry name" value="SODIUM_CALCIUM EXCHANGER MEMBRANE REGION DOMAIN-CONTAINING PROTEIN"/>
    <property type="match status" value="1"/>
</dbReference>
<dbReference type="GO" id="GO:0005262">
    <property type="term" value="F:calcium channel activity"/>
    <property type="evidence" value="ECO:0007669"/>
    <property type="project" value="TreeGrafter"/>
</dbReference>
<keyword evidence="5 8" id="KW-0812">Transmembrane</keyword>
<dbReference type="InterPro" id="IPR044880">
    <property type="entry name" value="NCX_ion-bd_dom_sf"/>
</dbReference>
<feature type="transmembrane region" description="Helical" evidence="8">
    <location>
        <begin position="97"/>
        <end position="121"/>
    </location>
</feature>
<reference evidence="11" key="1">
    <citation type="submission" date="2018-11" db="EMBL/GenBank/DDBJ databases">
        <title>Myxobolus squamalis genome and transcriptome.</title>
        <authorList>
            <person name="Yahalomi D."/>
            <person name="Atkinson S.D."/>
            <person name="Neuhof M."/>
            <person name="Chang E.S."/>
            <person name="Philippe H."/>
            <person name="Cartwright P."/>
            <person name="Bartholomew J.L."/>
            <person name="Huchon D."/>
        </authorList>
    </citation>
    <scope>NUCLEOTIDE SEQUENCE</scope>
    <source>
        <strain evidence="11">71B08</strain>
        <tissue evidence="11">Whole</tissue>
    </source>
</reference>
<dbReference type="EMBL" id="GHBR01001402">
    <property type="protein sequence ID" value="NDJ96657.1"/>
    <property type="molecule type" value="Transcribed_RNA"/>
</dbReference>
<feature type="signal peptide" evidence="9">
    <location>
        <begin position="1"/>
        <end position="17"/>
    </location>
</feature>
<feature type="transmembrane region" description="Helical" evidence="8">
    <location>
        <begin position="136"/>
        <end position="155"/>
    </location>
</feature>
<dbReference type="GO" id="GO:0005886">
    <property type="term" value="C:plasma membrane"/>
    <property type="evidence" value="ECO:0007669"/>
    <property type="project" value="TreeGrafter"/>
</dbReference>
<proteinExistence type="inferred from homology"/>
<keyword evidence="3" id="KW-0050">Antiport</keyword>
<keyword evidence="4" id="KW-0109">Calcium transport</keyword>
<keyword evidence="9" id="KW-0732">Signal</keyword>
<sequence>MLYFLIILVNFIPNLNLEKENILNNDIVDFNNESCIPSSITQFPTDIFENSNYPKIISIFHLAVALYIFWAIAILCEHYFVPCLENLSSLFNIRDDIAGATLMAIGGSMPELFVSIIGVFITKGDIGTGTILGSSVLNLVLVIGLCGLVATTVILNSQNYF</sequence>
<evidence type="ECO:0000256" key="6">
    <source>
        <dbReference type="ARBA" id="ARBA00022989"/>
    </source>
</evidence>
<comment type="subcellular location">
    <subcellularLocation>
        <location evidence="1">Membrane</location>
        <topology evidence="1">Multi-pass membrane protein</topology>
    </subcellularLocation>
</comment>
<name>A0A6B2FZ67_MYXSQ</name>
<protein>
    <submittedName>
        <fullName evidence="11">Sodium/potassium/calcium exchanger 3 (Trinotate prediction)</fullName>
    </submittedName>
</protein>
<feature type="domain" description="Sodium/calcium exchanger membrane region" evidence="10">
    <location>
        <begin position="62"/>
        <end position="155"/>
    </location>
</feature>
<dbReference type="InterPro" id="IPR004837">
    <property type="entry name" value="NaCa_Exmemb"/>
</dbReference>
<dbReference type="GO" id="GO:0008273">
    <property type="term" value="F:calcium, potassium:sodium antiporter activity"/>
    <property type="evidence" value="ECO:0007669"/>
    <property type="project" value="TreeGrafter"/>
</dbReference>
<dbReference type="Pfam" id="PF01699">
    <property type="entry name" value="Na_Ca_ex"/>
    <property type="match status" value="1"/>
</dbReference>
<evidence type="ECO:0000313" key="11">
    <source>
        <dbReference type="EMBL" id="NDJ96657.1"/>
    </source>
</evidence>
<dbReference type="PANTHER" id="PTHR10846">
    <property type="entry name" value="SODIUM/POTASSIUM/CALCIUM EXCHANGER"/>
    <property type="match status" value="1"/>
</dbReference>